<proteinExistence type="predicted"/>
<feature type="compositionally biased region" description="Basic and acidic residues" evidence="1">
    <location>
        <begin position="79"/>
        <end position="89"/>
    </location>
</feature>
<name>A0A371GZF3_MUCPR</name>
<gene>
    <name evidence="2" type="ORF">CR513_21517</name>
</gene>
<dbReference type="AlphaFoldDB" id="A0A371GZF3"/>
<evidence type="ECO:0000313" key="3">
    <source>
        <dbReference type="Proteomes" id="UP000257109"/>
    </source>
</evidence>
<dbReference type="Proteomes" id="UP000257109">
    <property type="component" value="Unassembled WGS sequence"/>
</dbReference>
<evidence type="ECO:0008006" key="4">
    <source>
        <dbReference type="Google" id="ProtNLM"/>
    </source>
</evidence>
<comment type="caution">
    <text evidence="2">The sequence shown here is derived from an EMBL/GenBank/DDBJ whole genome shotgun (WGS) entry which is preliminary data.</text>
</comment>
<evidence type="ECO:0000256" key="1">
    <source>
        <dbReference type="SAM" id="MobiDB-lite"/>
    </source>
</evidence>
<keyword evidence="3" id="KW-1185">Reference proteome</keyword>
<accession>A0A371GZF3</accession>
<feature type="region of interest" description="Disordered" evidence="1">
    <location>
        <begin position="72"/>
        <end position="107"/>
    </location>
</feature>
<sequence>MYQGSKCVEEYFKEMEVKIINAQIVESQEATIVRFLHGLNRDIQDIMELHDYTFISILVEFQLRRHGNKSYPTMSSNWKGKERREEKLLRRNKSPKKSSAPFKGQREEVSKVNVLNSNTHKSSNIKCFKCLGKGHIVSQCLNKRTMILRDDDDIDRSKGYSSEEVSYEGDLLMENIFHLKCMVNEKCYSLIIDSGNSVNMASLRLMEKLCLPIIPHPKPYKLQWLSEKR</sequence>
<dbReference type="PANTHER" id="PTHR35046:SF9">
    <property type="entry name" value="RNA-DIRECTED DNA POLYMERASE"/>
    <property type="match status" value="1"/>
</dbReference>
<evidence type="ECO:0000313" key="2">
    <source>
        <dbReference type="EMBL" id="RDX95891.1"/>
    </source>
</evidence>
<dbReference type="EMBL" id="QJKJ01004019">
    <property type="protein sequence ID" value="RDX95891.1"/>
    <property type="molecule type" value="Genomic_DNA"/>
</dbReference>
<organism evidence="2 3">
    <name type="scientific">Mucuna pruriens</name>
    <name type="common">Velvet bean</name>
    <name type="synonym">Dolichos pruriens</name>
    <dbReference type="NCBI Taxonomy" id="157652"/>
    <lineage>
        <taxon>Eukaryota</taxon>
        <taxon>Viridiplantae</taxon>
        <taxon>Streptophyta</taxon>
        <taxon>Embryophyta</taxon>
        <taxon>Tracheophyta</taxon>
        <taxon>Spermatophyta</taxon>
        <taxon>Magnoliopsida</taxon>
        <taxon>eudicotyledons</taxon>
        <taxon>Gunneridae</taxon>
        <taxon>Pentapetalae</taxon>
        <taxon>rosids</taxon>
        <taxon>fabids</taxon>
        <taxon>Fabales</taxon>
        <taxon>Fabaceae</taxon>
        <taxon>Papilionoideae</taxon>
        <taxon>50 kb inversion clade</taxon>
        <taxon>NPAAA clade</taxon>
        <taxon>indigoferoid/millettioid clade</taxon>
        <taxon>Phaseoleae</taxon>
        <taxon>Mucuna</taxon>
    </lineage>
</organism>
<feature type="non-terminal residue" evidence="2">
    <location>
        <position position="1"/>
    </location>
</feature>
<protein>
    <recommendedName>
        <fullName evidence="4">CCHC-type domain-containing protein</fullName>
    </recommendedName>
</protein>
<dbReference type="PANTHER" id="PTHR35046">
    <property type="entry name" value="ZINC KNUCKLE (CCHC-TYPE) FAMILY PROTEIN"/>
    <property type="match status" value="1"/>
</dbReference>
<reference evidence="2" key="1">
    <citation type="submission" date="2018-05" db="EMBL/GenBank/DDBJ databases">
        <title>Draft genome of Mucuna pruriens seed.</title>
        <authorList>
            <person name="Nnadi N.E."/>
            <person name="Vos R."/>
            <person name="Hasami M.H."/>
            <person name="Devisetty U.K."/>
            <person name="Aguiy J.C."/>
        </authorList>
    </citation>
    <scope>NUCLEOTIDE SEQUENCE [LARGE SCALE GENOMIC DNA]</scope>
    <source>
        <strain evidence="2">JCA_2017</strain>
    </source>
</reference>